<keyword evidence="3" id="KW-0812">Transmembrane</keyword>
<sequence>ALSCVIHSFNSAGVLILLRMLRLPLGWSTVGAALFAAHPAHIENIVYIVGRADSLSTSFYLLAVMLYLRLTLRRKPCLPMMGYVGLTLLTIASGLCKEPGFTALFFLACA</sequence>
<dbReference type="EMBL" id="CAJNNW010031688">
    <property type="protein sequence ID" value="CAE8708493.1"/>
    <property type="molecule type" value="Genomic_DNA"/>
</dbReference>
<dbReference type="Proteomes" id="UP000626109">
    <property type="component" value="Unassembled WGS sequence"/>
</dbReference>
<accession>A0A813KPF4</accession>
<dbReference type="GO" id="GO:0005783">
    <property type="term" value="C:endoplasmic reticulum"/>
    <property type="evidence" value="ECO:0007669"/>
    <property type="project" value="TreeGrafter"/>
</dbReference>
<dbReference type="AlphaFoldDB" id="A0A813KPF4"/>
<keyword evidence="3" id="KW-0472">Membrane</keyword>
<dbReference type="InterPro" id="IPR052346">
    <property type="entry name" value="O-mannosyl-transferase_TMTC"/>
</dbReference>
<comment type="caution">
    <text evidence="4">The sequence shown here is derived from an EMBL/GenBank/DDBJ whole genome shotgun (WGS) entry which is preliminary data.</text>
</comment>
<dbReference type="GO" id="GO:0000030">
    <property type="term" value="F:mannosyltransferase activity"/>
    <property type="evidence" value="ECO:0007669"/>
    <property type="project" value="TreeGrafter"/>
</dbReference>
<gene>
    <name evidence="4" type="ORF">PGLA2088_LOCUS34963</name>
</gene>
<evidence type="ECO:0000313" key="4">
    <source>
        <dbReference type="EMBL" id="CAE8708493.1"/>
    </source>
</evidence>
<reference evidence="4" key="1">
    <citation type="submission" date="2021-02" db="EMBL/GenBank/DDBJ databases">
        <authorList>
            <person name="Dougan E. K."/>
            <person name="Rhodes N."/>
            <person name="Thang M."/>
            <person name="Chan C."/>
        </authorList>
    </citation>
    <scope>NUCLEOTIDE SEQUENCE</scope>
</reference>
<dbReference type="PANTHER" id="PTHR44227:SF3">
    <property type="entry name" value="PROTEIN O-MANNOSYL-TRANSFERASE TMTC4"/>
    <property type="match status" value="1"/>
</dbReference>
<proteinExistence type="predicted"/>
<dbReference type="PANTHER" id="PTHR44227">
    <property type="match status" value="1"/>
</dbReference>
<organism evidence="4 5">
    <name type="scientific">Polarella glacialis</name>
    <name type="common">Dinoflagellate</name>
    <dbReference type="NCBI Taxonomy" id="89957"/>
    <lineage>
        <taxon>Eukaryota</taxon>
        <taxon>Sar</taxon>
        <taxon>Alveolata</taxon>
        <taxon>Dinophyceae</taxon>
        <taxon>Suessiales</taxon>
        <taxon>Suessiaceae</taxon>
        <taxon>Polarella</taxon>
    </lineage>
</organism>
<feature type="transmembrane region" description="Helical" evidence="3">
    <location>
        <begin position="54"/>
        <end position="72"/>
    </location>
</feature>
<evidence type="ECO:0000313" key="5">
    <source>
        <dbReference type="Proteomes" id="UP000626109"/>
    </source>
</evidence>
<protein>
    <submittedName>
        <fullName evidence="4">Uncharacterized protein</fullName>
    </submittedName>
</protein>
<evidence type="ECO:0000256" key="3">
    <source>
        <dbReference type="SAM" id="Phobius"/>
    </source>
</evidence>
<feature type="non-terminal residue" evidence="4">
    <location>
        <position position="1"/>
    </location>
</feature>
<dbReference type="GO" id="GO:0035269">
    <property type="term" value="P:protein O-linked glycosylation via mannose"/>
    <property type="evidence" value="ECO:0007669"/>
    <property type="project" value="TreeGrafter"/>
</dbReference>
<evidence type="ECO:0000256" key="2">
    <source>
        <dbReference type="ARBA" id="ARBA00022803"/>
    </source>
</evidence>
<feature type="non-terminal residue" evidence="4">
    <location>
        <position position="110"/>
    </location>
</feature>
<keyword evidence="1" id="KW-0677">Repeat</keyword>
<keyword evidence="2" id="KW-0802">TPR repeat</keyword>
<feature type="transmembrane region" description="Helical" evidence="3">
    <location>
        <begin position="25"/>
        <end position="42"/>
    </location>
</feature>
<evidence type="ECO:0000256" key="1">
    <source>
        <dbReference type="ARBA" id="ARBA00022737"/>
    </source>
</evidence>
<dbReference type="GO" id="GO:0030968">
    <property type="term" value="P:endoplasmic reticulum unfolded protein response"/>
    <property type="evidence" value="ECO:0007669"/>
    <property type="project" value="TreeGrafter"/>
</dbReference>
<keyword evidence="3" id="KW-1133">Transmembrane helix</keyword>
<name>A0A813KPF4_POLGL</name>